<dbReference type="PANTHER" id="PTHR47381">
    <property type="entry name" value="ALPHA/BETA-HYDROLASES SUPERFAMILY PROTEIN"/>
    <property type="match status" value="1"/>
</dbReference>
<keyword evidence="3" id="KW-1185">Reference proteome</keyword>
<sequence length="300" mass="34596">MKITKEKQKLWQLLGDLPEKSKISVTTLFEREMETYIVEELLLSINSREDVPAYFVKPKNKTKKRPTVLFNHSHGGLYDMGKKELLKSSPYLYEEAFAKTLTDLGYNVLCLDMWGFGERAGKAQTEIFKEMLWNGEFLWGMMIYDSIRGIDYLFEREDVDSTRIATMGMSMGGLMAWWVAALDERISVCIDITAQVEARTLVKQRRLDSHGFYSYVPGLLKHFETAEIQSFIAPRPHLSLVGEHDLLTPYDGLSIIDEELKKIYEEMGIAHHWKMSCYPCGHIETAGMRAEACDFLKTYL</sequence>
<dbReference type="RefSeq" id="WP_061802714.1">
    <property type="nucleotide sequence ID" value="NZ_FOXX01000015.1"/>
</dbReference>
<reference evidence="2 3" key="1">
    <citation type="submission" date="2016-10" db="EMBL/GenBank/DDBJ databases">
        <authorList>
            <person name="Varghese N."/>
            <person name="Submissions S."/>
        </authorList>
    </citation>
    <scope>NUCLEOTIDE SEQUENCE [LARGE SCALE GENOMIC DNA]</scope>
    <source>
        <strain evidence="2 3">DSM 13796</strain>
    </source>
</reference>
<dbReference type="GO" id="GO:0016787">
    <property type="term" value="F:hydrolase activity"/>
    <property type="evidence" value="ECO:0007669"/>
    <property type="project" value="UniProtKB-KW"/>
</dbReference>
<evidence type="ECO:0000313" key="3">
    <source>
        <dbReference type="Proteomes" id="UP000182762"/>
    </source>
</evidence>
<dbReference type="Gene3D" id="3.40.50.1820">
    <property type="entry name" value="alpha/beta hydrolase"/>
    <property type="match status" value="1"/>
</dbReference>
<evidence type="ECO:0000259" key="1">
    <source>
        <dbReference type="Pfam" id="PF00326"/>
    </source>
</evidence>
<accession>A0A1I6BWK8</accession>
<evidence type="ECO:0000313" key="2">
    <source>
        <dbReference type="EMBL" id="SFQ85319.1"/>
    </source>
</evidence>
<dbReference type="Pfam" id="PF00326">
    <property type="entry name" value="Peptidase_S9"/>
    <property type="match status" value="1"/>
</dbReference>
<proteinExistence type="predicted"/>
<dbReference type="InterPro" id="IPR029058">
    <property type="entry name" value="AB_hydrolase_fold"/>
</dbReference>
<comment type="caution">
    <text evidence="2">The sequence shown here is derived from an EMBL/GenBank/DDBJ whole genome shotgun (WGS) entry which is preliminary data.</text>
</comment>
<dbReference type="GeneID" id="93712904"/>
<name>A0A1I6BWK8_9BACI</name>
<dbReference type="EMBL" id="FOXX01000015">
    <property type="protein sequence ID" value="SFQ85319.1"/>
    <property type="molecule type" value="Genomic_DNA"/>
</dbReference>
<protein>
    <submittedName>
        <fullName evidence="2">Alpha/beta hydrolase family protein</fullName>
    </submittedName>
</protein>
<keyword evidence="2" id="KW-0378">Hydrolase</keyword>
<feature type="domain" description="Peptidase S9 prolyl oligopeptidase catalytic" evidence="1">
    <location>
        <begin position="99"/>
        <end position="181"/>
    </location>
</feature>
<gene>
    <name evidence="2" type="ORF">SAMN02745910_04363</name>
</gene>
<dbReference type="InterPro" id="IPR001375">
    <property type="entry name" value="Peptidase_S9_cat"/>
</dbReference>
<dbReference type="SUPFAM" id="SSF53474">
    <property type="entry name" value="alpha/beta-Hydrolases"/>
    <property type="match status" value="1"/>
</dbReference>
<organism evidence="2 3">
    <name type="scientific">Priestia endophytica DSM 13796</name>
    <dbReference type="NCBI Taxonomy" id="1121089"/>
    <lineage>
        <taxon>Bacteria</taxon>
        <taxon>Bacillati</taxon>
        <taxon>Bacillota</taxon>
        <taxon>Bacilli</taxon>
        <taxon>Bacillales</taxon>
        <taxon>Bacillaceae</taxon>
        <taxon>Priestia</taxon>
    </lineage>
</organism>
<dbReference type="PANTHER" id="PTHR47381:SF3">
    <property type="entry name" value="ALPHA_BETA-HYDROLASES SUPERFAMILY PROTEIN"/>
    <property type="match status" value="1"/>
</dbReference>
<dbReference type="Proteomes" id="UP000182762">
    <property type="component" value="Unassembled WGS sequence"/>
</dbReference>